<dbReference type="Proteomes" id="UP000758603">
    <property type="component" value="Unassembled WGS sequence"/>
</dbReference>
<evidence type="ECO:0000313" key="4">
    <source>
        <dbReference type="Proteomes" id="UP000758603"/>
    </source>
</evidence>
<dbReference type="Gene3D" id="3.40.50.1820">
    <property type="entry name" value="alpha/beta hydrolase"/>
    <property type="match status" value="1"/>
</dbReference>
<evidence type="ECO:0000259" key="2">
    <source>
        <dbReference type="Pfam" id="PF05448"/>
    </source>
</evidence>
<organism evidence="3 4">
    <name type="scientific">Truncatella angustata</name>
    <dbReference type="NCBI Taxonomy" id="152316"/>
    <lineage>
        <taxon>Eukaryota</taxon>
        <taxon>Fungi</taxon>
        <taxon>Dikarya</taxon>
        <taxon>Ascomycota</taxon>
        <taxon>Pezizomycotina</taxon>
        <taxon>Sordariomycetes</taxon>
        <taxon>Xylariomycetidae</taxon>
        <taxon>Amphisphaeriales</taxon>
        <taxon>Sporocadaceae</taxon>
        <taxon>Truncatella</taxon>
    </lineage>
</organism>
<proteinExistence type="inferred from homology"/>
<accession>A0A9P8UCV6</accession>
<dbReference type="RefSeq" id="XP_045954456.1">
    <property type="nucleotide sequence ID" value="XM_046103736.1"/>
</dbReference>
<dbReference type="InterPro" id="IPR029058">
    <property type="entry name" value="AB_hydrolase_fold"/>
</dbReference>
<dbReference type="SUPFAM" id="SSF53474">
    <property type="entry name" value="alpha/beta-Hydrolases"/>
    <property type="match status" value="1"/>
</dbReference>
<dbReference type="PANTHER" id="PTHR47751">
    <property type="entry name" value="SUPERFAMILY HYDROLASE, PUTATIVE (AFU_ORTHOLOGUE AFUA_2G16580)-RELATED"/>
    <property type="match status" value="1"/>
</dbReference>
<name>A0A9P8UCV6_9PEZI</name>
<comment type="similarity">
    <text evidence="1">Belongs to the polyketide transferase af380 family.</text>
</comment>
<comment type="caution">
    <text evidence="3">The sequence shown here is derived from an EMBL/GenBank/DDBJ whole genome shotgun (WGS) entry which is preliminary data.</text>
</comment>
<dbReference type="GeneID" id="70132627"/>
<dbReference type="Gene3D" id="1.10.10.800">
    <property type="match status" value="1"/>
</dbReference>
<dbReference type="AlphaFoldDB" id="A0A9P8UCV6"/>
<dbReference type="InterPro" id="IPR051411">
    <property type="entry name" value="Polyketide_trans_af380"/>
</dbReference>
<protein>
    <submittedName>
        <fullName evidence="3">DltD N-terminal domain protein</fullName>
    </submittedName>
</protein>
<evidence type="ECO:0000256" key="1">
    <source>
        <dbReference type="ARBA" id="ARBA00029464"/>
    </source>
</evidence>
<feature type="domain" description="Acetyl xylan esterase" evidence="2">
    <location>
        <begin position="87"/>
        <end position="136"/>
    </location>
</feature>
<sequence length="309" mass="34236">MATCKEVEFKTLDGLILRGTLYSSGEPQSPAVIMTPVFNTTKEMFLPKLAQYFQESGIASLVYDPRTIGASEGQPRNNIVPALQISDYSDALTFIKSLPEIDSNRIAFWGFSFSGAIALSAAALDKRASSVLAVCPLTIWELEEKKWKGVMAKCMQDRESRMNGNVPFSIPMVSSNGQNPAGFGSGVGTEELDLITESKDKIPNFQVTTTIQTYWHVMSWGGPFNCLKWLQGMPVLVVTPEEDRISPAHKQKELIFDAIPTVEDSVSGEEPKKEFHLVATRGHMDVLDGDSFRAAMDVQVRFLKKWSRS</sequence>
<dbReference type="OrthoDB" id="2498029at2759"/>
<keyword evidence="4" id="KW-1185">Reference proteome</keyword>
<dbReference type="PANTHER" id="PTHR47751:SF2">
    <property type="entry name" value="DLTD N-TERMINAL DOMAIN PROTEIN (AFU_ORTHOLOGUE AFUA_8G00380)-RELATED"/>
    <property type="match status" value="1"/>
</dbReference>
<reference evidence="3" key="1">
    <citation type="journal article" date="2021" name="Nat. Commun.">
        <title>Genetic determinants of endophytism in the Arabidopsis root mycobiome.</title>
        <authorList>
            <person name="Mesny F."/>
            <person name="Miyauchi S."/>
            <person name="Thiergart T."/>
            <person name="Pickel B."/>
            <person name="Atanasova L."/>
            <person name="Karlsson M."/>
            <person name="Huettel B."/>
            <person name="Barry K.W."/>
            <person name="Haridas S."/>
            <person name="Chen C."/>
            <person name="Bauer D."/>
            <person name="Andreopoulos W."/>
            <person name="Pangilinan J."/>
            <person name="LaButti K."/>
            <person name="Riley R."/>
            <person name="Lipzen A."/>
            <person name="Clum A."/>
            <person name="Drula E."/>
            <person name="Henrissat B."/>
            <person name="Kohler A."/>
            <person name="Grigoriev I.V."/>
            <person name="Martin F.M."/>
            <person name="Hacquard S."/>
        </authorList>
    </citation>
    <scope>NUCLEOTIDE SEQUENCE</scope>
    <source>
        <strain evidence="3">MPI-SDFR-AT-0073</strain>
    </source>
</reference>
<gene>
    <name evidence="3" type="ORF">BKA67DRAFT_578950</name>
</gene>
<dbReference type="Pfam" id="PF05448">
    <property type="entry name" value="AXE1"/>
    <property type="match status" value="1"/>
</dbReference>
<dbReference type="InterPro" id="IPR008391">
    <property type="entry name" value="AXE1_dom"/>
</dbReference>
<dbReference type="EMBL" id="JAGPXC010000008">
    <property type="protein sequence ID" value="KAH6647944.1"/>
    <property type="molecule type" value="Genomic_DNA"/>
</dbReference>
<evidence type="ECO:0000313" key="3">
    <source>
        <dbReference type="EMBL" id="KAH6647944.1"/>
    </source>
</evidence>